<gene>
    <name evidence="1" type="ORF">LTS18_015024</name>
</gene>
<proteinExistence type="predicted"/>
<dbReference type="EMBL" id="JAWDJW010004925">
    <property type="protein sequence ID" value="KAK3070749.1"/>
    <property type="molecule type" value="Genomic_DNA"/>
</dbReference>
<comment type="caution">
    <text evidence="1">The sequence shown here is derived from an EMBL/GenBank/DDBJ whole genome shotgun (WGS) entry which is preliminary data.</text>
</comment>
<keyword evidence="2" id="KW-1185">Reference proteome</keyword>
<protein>
    <submittedName>
        <fullName evidence="1">Uncharacterized protein</fullName>
    </submittedName>
</protein>
<reference evidence="1" key="1">
    <citation type="submission" date="2024-09" db="EMBL/GenBank/DDBJ databases">
        <title>Black Yeasts Isolated from many extreme environments.</title>
        <authorList>
            <person name="Coleine C."/>
            <person name="Stajich J.E."/>
            <person name="Selbmann L."/>
        </authorList>
    </citation>
    <scope>NUCLEOTIDE SEQUENCE</scope>
    <source>
        <strain evidence="1">CCFEE 5737</strain>
    </source>
</reference>
<feature type="non-terminal residue" evidence="1">
    <location>
        <position position="212"/>
    </location>
</feature>
<dbReference type="Proteomes" id="UP001186974">
    <property type="component" value="Unassembled WGS sequence"/>
</dbReference>
<evidence type="ECO:0000313" key="1">
    <source>
        <dbReference type="EMBL" id="KAK3070749.1"/>
    </source>
</evidence>
<sequence length="212" mass="23214">MPLEQTKGYHPLFAKPPPPHVVVPSSNATGTKDGNKADDVQEELHGQSEKLPSLEKDADSRKRPGKRRSKATSQVAMSGQKELSLYLGNKTFRQQHDASDPDSHAAGVEEGAESLQEDPNLSRRKRRKTTSLKQVPQSSEPIVSAWPSLSWHEQLTAEASKADNDGPENRDNLFSSDQLEQCAKSRTSRQSSTVPSTPPEATGAERNSPPKK</sequence>
<organism evidence="1 2">
    <name type="scientific">Coniosporium uncinatum</name>
    <dbReference type="NCBI Taxonomy" id="93489"/>
    <lineage>
        <taxon>Eukaryota</taxon>
        <taxon>Fungi</taxon>
        <taxon>Dikarya</taxon>
        <taxon>Ascomycota</taxon>
        <taxon>Pezizomycotina</taxon>
        <taxon>Dothideomycetes</taxon>
        <taxon>Dothideomycetes incertae sedis</taxon>
        <taxon>Coniosporium</taxon>
    </lineage>
</organism>
<accession>A0ACC3DG61</accession>
<evidence type="ECO:0000313" key="2">
    <source>
        <dbReference type="Proteomes" id="UP001186974"/>
    </source>
</evidence>
<name>A0ACC3DG61_9PEZI</name>